<feature type="region of interest" description="Disordered" evidence="1">
    <location>
        <begin position="83"/>
        <end position="107"/>
    </location>
</feature>
<reference evidence="3" key="1">
    <citation type="journal article" date="2019" name="Int. J. Syst. Evol. Microbiol.">
        <title>The Global Catalogue of Microorganisms (GCM) 10K type strain sequencing project: providing services to taxonomists for standard genome sequencing and annotation.</title>
        <authorList>
            <consortium name="The Broad Institute Genomics Platform"/>
            <consortium name="The Broad Institute Genome Sequencing Center for Infectious Disease"/>
            <person name="Wu L."/>
            <person name="Ma J."/>
        </authorList>
    </citation>
    <scope>NUCLEOTIDE SEQUENCE [LARGE SCALE GENOMIC DNA]</scope>
    <source>
        <strain evidence="3">JCM 18306</strain>
    </source>
</reference>
<gene>
    <name evidence="2" type="ORF">GCM10023323_35520</name>
</gene>
<comment type="caution">
    <text evidence="2">The sequence shown here is derived from an EMBL/GenBank/DDBJ whole genome shotgun (WGS) entry which is preliminary data.</text>
</comment>
<accession>A0ABP9T6I5</accession>
<dbReference type="Proteomes" id="UP001499878">
    <property type="component" value="Unassembled WGS sequence"/>
</dbReference>
<dbReference type="Pfam" id="PF19692">
    <property type="entry name" value="DUF6193"/>
    <property type="match status" value="1"/>
</dbReference>
<dbReference type="EMBL" id="BAABJR010000008">
    <property type="protein sequence ID" value="GAA5209926.1"/>
    <property type="molecule type" value="Genomic_DNA"/>
</dbReference>
<name>A0ABP9T6I5_9ACTN</name>
<dbReference type="InterPro" id="IPR045682">
    <property type="entry name" value="DUF6193"/>
</dbReference>
<sequence length="107" mass="11948">MLIVEAGWQAVRDDGSVRNDLLNAAYSEPRLRQLFPWTGMGELHFSRCTEPRWTWDLPYISPGSEGTYWVLGPLRTQWIGQVHGAGSHSHGGRPPPTGLWGGLRGHT</sequence>
<keyword evidence="3" id="KW-1185">Reference proteome</keyword>
<proteinExistence type="predicted"/>
<organism evidence="2 3">
    <name type="scientific">Streptomyces thinghirensis</name>
    <dbReference type="NCBI Taxonomy" id="551547"/>
    <lineage>
        <taxon>Bacteria</taxon>
        <taxon>Bacillati</taxon>
        <taxon>Actinomycetota</taxon>
        <taxon>Actinomycetes</taxon>
        <taxon>Kitasatosporales</taxon>
        <taxon>Streptomycetaceae</taxon>
        <taxon>Streptomyces</taxon>
    </lineage>
</organism>
<evidence type="ECO:0000313" key="3">
    <source>
        <dbReference type="Proteomes" id="UP001499878"/>
    </source>
</evidence>
<protein>
    <submittedName>
        <fullName evidence="2">Uncharacterized protein</fullName>
    </submittedName>
</protein>
<evidence type="ECO:0000256" key="1">
    <source>
        <dbReference type="SAM" id="MobiDB-lite"/>
    </source>
</evidence>
<evidence type="ECO:0000313" key="2">
    <source>
        <dbReference type="EMBL" id="GAA5209926.1"/>
    </source>
</evidence>